<sequence>MVELALDGGVHHAVVLIGGLAVSFVAYVVGTAVYHVWFHPLAKVPGPKLWATSDMFYMWKANVCRNMSIHGTSLHRKYGPMVRVGPDRVLVDGSIAWSQVHGRRSNSEDTEFSKFAGTLFPDDHMSIIGANRETHRRQRRHMAHAFSAAAMHEQEGIISGYVDKLMSAIEACARKGETLNIVHYFNYATFDIIGDLAFADSFGSLDGNTTFVDNAFRGLIGNSLNRFLYRFPLMRAPLMLMFGSKELAAAREAGLANNRLGREKARARMALDDKIKESGRRDFATYMLRRGKDGEEILSTEEIEINSQVLVIAGSETTATALSGAVFHLSRPEAAEKRRRLVEEIRTAFTDEAAIDMTSTAHLEYLHAAIEEVLRVYPPAASVTPRQSPGAEVNGVWLPKGTGVLYDTLSSFGNPAYFKNPDTFVPERWLKPSHPFHDPIYDNDRKDIFKPFSAGPRDCIGKNLAYAEMRVTLARLLFRFDLEVLPGQDNWTKNQTTTPLVWIKEGLEVRPTLRKGLGADKE</sequence>
<protein>
    <submittedName>
        <fullName evidence="9">Cytochrome P450</fullName>
    </submittedName>
</protein>
<feature type="binding site" description="axial binding residue" evidence="6">
    <location>
        <position position="459"/>
    </location>
    <ligand>
        <name>heme</name>
        <dbReference type="ChEBI" id="CHEBI:30413"/>
    </ligand>
    <ligandPart>
        <name>Fe</name>
        <dbReference type="ChEBI" id="CHEBI:18248"/>
    </ligandPart>
</feature>
<dbReference type="PROSITE" id="PS00086">
    <property type="entry name" value="CYTOCHROME_P450"/>
    <property type="match status" value="1"/>
</dbReference>
<comment type="cofactor">
    <cofactor evidence="1 6">
        <name>heme</name>
        <dbReference type="ChEBI" id="CHEBI:30413"/>
    </cofactor>
</comment>
<dbReference type="Gene3D" id="1.10.630.10">
    <property type="entry name" value="Cytochrome P450"/>
    <property type="match status" value="1"/>
</dbReference>
<keyword evidence="3 6" id="KW-0349">Heme</keyword>
<dbReference type="EMBL" id="KQ964268">
    <property type="protein sequence ID" value="KXJ86403.1"/>
    <property type="molecule type" value="Genomic_DNA"/>
</dbReference>
<evidence type="ECO:0000256" key="5">
    <source>
        <dbReference type="ARBA" id="ARBA00023004"/>
    </source>
</evidence>
<evidence type="ECO:0000256" key="4">
    <source>
        <dbReference type="ARBA" id="ARBA00022723"/>
    </source>
</evidence>
<evidence type="ECO:0000256" key="6">
    <source>
        <dbReference type="PIRSR" id="PIRSR602401-1"/>
    </source>
</evidence>
<keyword evidence="7" id="KW-0560">Oxidoreductase</keyword>
<gene>
    <name evidence="9" type="ORF">Micbo1qcDRAFT_198318</name>
</gene>
<reference evidence="10" key="1">
    <citation type="submission" date="2016-02" db="EMBL/GenBank/DDBJ databases">
        <title>Draft genome sequence of Microdochium bolleyi, a fungal endophyte of beachgrass.</title>
        <authorList>
            <consortium name="DOE Joint Genome Institute"/>
            <person name="David A.S."/>
            <person name="May G."/>
            <person name="Haridas S."/>
            <person name="Lim J."/>
            <person name="Wang M."/>
            <person name="Labutti K."/>
            <person name="Lipzen A."/>
            <person name="Barry K."/>
            <person name="Grigoriev I.V."/>
        </authorList>
    </citation>
    <scope>NUCLEOTIDE SEQUENCE [LARGE SCALE GENOMIC DNA]</scope>
    <source>
        <strain evidence="10">J235TASD1</strain>
    </source>
</reference>
<name>A0A136IN95_9PEZI</name>
<evidence type="ECO:0000256" key="3">
    <source>
        <dbReference type="ARBA" id="ARBA00022617"/>
    </source>
</evidence>
<feature type="transmembrane region" description="Helical" evidence="8">
    <location>
        <begin position="12"/>
        <end position="38"/>
    </location>
</feature>
<organism evidence="9 10">
    <name type="scientific">Microdochium bolleyi</name>
    <dbReference type="NCBI Taxonomy" id="196109"/>
    <lineage>
        <taxon>Eukaryota</taxon>
        <taxon>Fungi</taxon>
        <taxon>Dikarya</taxon>
        <taxon>Ascomycota</taxon>
        <taxon>Pezizomycotina</taxon>
        <taxon>Sordariomycetes</taxon>
        <taxon>Xylariomycetidae</taxon>
        <taxon>Xylariales</taxon>
        <taxon>Microdochiaceae</taxon>
        <taxon>Microdochium</taxon>
    </lineage>
</organism>
<dbReference type="GO" id="GO:0005506">
    <property type="term" value="F:iron ion binding"/>
    <property type="evidence" value="ECO:0007669"/>
    <property type="project" value="InterPro"/>
</dbReference>
<keyword evidence="10" id="KW-1185">Reference proteome</keyword>
<comment type="similarity">
    <text evidence="2 7">Belongs to the cytochrome P450 family.</text>
</comment>
<dbReference type="InterPro" id="IPR050121">
    <property type="entry name" value="Cytochrome_P450_monoxygenase"/>
</dbReference>
<proteinExistence type="inferred from homology"/>
<dbReference type="PRINTS" id="PR00463">
    <property type="entry name" value="EP450I"/>
</dbReference>
<keyword evidence="8" id="KW-0812">Transmembrane</keyword>
<keyword evidence="7" id="KW-0503">Monooxygenase</keyword>
<dbReference type="InterPro" id="IPR001128">
    <property type="entry name" value="Cyt_P450"/>
</dbReference>
<dbReference type="GO" id="GO:0020037">
    <property type="term" value="F:heme binding"/>
    <property type="evidence" value="ECO:0007669"/>
    <property type="project" value="InterPro"/>
</dbReference>
<dbReference type="InterPro" id="IPR036396">
    <property type="entry name" value="Cyt_P450_sf"/>
</dbReference>
<evidence type="ECO:0000256" key="7">
    <source>
        <dbReference type="RuleBase" id="RU000461"/>
    </source>
</evidence>
<evidence type="ECO:0000313" key="9">
    <source>
        <dbReference type="EMBL" id="KXJ86403.1"/>
    </source>
</evidence>
<dbReference type="InterPro" id="IPR017972">
    <property type="entry name" value="Cyt_P450_CS"/>
</dbReference>
<dbReference type="STRING" id="196109.A0A136IN95"/>
<dbReference type="GO" id="GO:0016705">
    <property type="term" value="F:oxidoreductase activity, acting on paired donors, with incorporation or reduction of molecular oxygen"/>
    <property type="evidence" value="ECO:0007669"/>
    <property type="project" value="InterPro"/>
</dbReference>
<dbReference type="PRINTS" id="PR00385">
    <property type="entry name" value="P450"/>
</dbReference>
<dbReference type="PANTHER" id="PTHR24305:SF210">
    <property type="entry name" value="CYTOCHROME P450 MONOOXYGENASE ASQL-RELATED"/>
    <property type="match status" value="1"/>
</dbReference>
<keyword evidence="8" id="KW-0472">Membrane</keyword>
<keyword evidence="8" id="KW-1133">Transmembrane helix</keyword>
<dbReference type="InParanoid" id="A0A136IN95"/>
<dbReference type="CDD" id="cd11058">
    <property type="entry name" value="CYP60B-like"/>
    <property type="match status" value="1"/>
</dbReference>
<evidence type="ECO:0000313" key="10">
    <source>
        <dbReference type="Proteomes" id="UP000070501"/>
    </source>
</evidence>
<dbReference type="InterPro" id="IPR002401">
    <property type="entry name" value="Cyt_P450_E_grp-I"/>
</dbReference>
<keyword evidence="4 6" id="KW-0479">Metal-binding</keyword>
<evidence type="ECO:0000256" key="2">
    <source>
        <dbReference type="ARBA" id="ARBA00010617"/>
    </source>
</evidence>
<dbReference type="SUPFAM" id="SSF48264">
    <property type="entry name" value="Cytochrome P450"/>
    <property type="match status" value="1"/>
</dbReference>
<dbReference type="PANTHER" id="PTHR24305">
    <property type="entry name" value="CYTOCHROME P450"/>
    <property type="match status" value="1"/>
</dbReference>
<dbReference type="Proteomes" id="UP000070501">
    <property type="component" value="Unassembled WGS sequence"/>
</dbReference>
<dbReference type="Pfam" id="PF00067">
    <property type="entry name" value="p450"/>
    <property type="match status" value="1"/>
</dbReference>
<dbReference type="AlphaFoldDB" id="A0A136IN95"/>
<accession>A0A136IN95</accession>
<evidence type="ECO:0000256" key="8">
    <source>
        <dbReference type="SAM" id="Phobius"/>
    </source>
</evidence>
<keyword evidence="5 6" id="KW-0408">Iron</keyword>
<dbReference type="GO" id="GO:0004497">
    <property type="term" value="F:monooxygenase activity"/>
    <property type="evidence" value="ECO:0007669"/>
    <property type="project" value="UniProtKB-KW"/>
</dbReference>
<evidence type="ECO:0000256" key="1">
    <source>
        <dbReference type="ARBA" id="ARBA00001971"/>
    </source>
</evidence>
<dbReference type="OrthoDB" id="1470350at2759"/>